<comment type="caution">
    <text evidence="9">The sequence shown here is derived from an EMBL/GenBank/DDBJ whole genome shotgun (WGS) entry which is preliminary data.</text>
</comment>
<dbReference type="InterPro" id="IPR049468">
    <property type="entry name" value="Restrct_endonuc-II-like_dom"/>
</dbReference>
<evidence type="ECO:0000256" key="3">
    <source>
        <dbReference type="ARBA" id="ARBA00022801"/>
    </source>
</evidence>
<dbReference type="Pfam" id="PF13087">
    <property type="entry name" value="AAA_12"/>
    <property type="match status" value="1"/>
</dbReference>
<evidence type="ECO:0000313" key="9">
    <source>
        <dbReference type="EMBL" id="TNJ39729.1"/>
    </source>
</evidence>
<evidence type="ECO:0000256" key="5">
    <source>
        <dbReference type="ARBA" id="ARBA00022840"/>
    </source>
</evidence>
<comment type="similarity">
    <text evidence="1">Belongs to the DNA2/NAM7 helicase family.</text>
</comment>
<dbReference type="CDD" id="cd18808">
    <property type="entry name" value="SF1_C_Upf1"/>
    <property type="match status" value="1"/>
</dbReference>
<evidence type="ECO:0000256" key="4">
    <source>
        <dbReference type="ARBA" id="ARBA00022806"/>
    </source>
</evidence>
<reference evidence="9 10" key="1">
    <citation type="submission" date="2019-05" db="EMBL/GenBank/DDBJ databases">
        <title>Draft Whole-Genome sequence of the green sulfur bacterium Chlorobaculum thiosulfatiphilum DSM 249.</title>
        <authorList>
            <person name="Meyer T.E."/>
            <person name="Kyndt J.A."/>
        </authorList>
    </citation>
    <scope>NUCLEOTIDE SEQUENCE [LARGE SCALE GENOMIC DNA]</scope>
    <source>
        <strain evidence="9 10">DSM 249</strain>
    </source>
</reference>
<keyword evidence="2" id="KW-0547">Nucleotide-binding</keyword>
<dbReference type="SUPFAM" id="SSF52540">
    <property type="entry name" value="P-loop containing nucleoside triphosphate hydrolases"/>
    <property type="match status" value="1"/>
</dbReference>
<dbReference type="GO" id="GO:0005524">
    <property type="term" value="F:ATP binding"/>
    <property type="evidence" value="ECO:0007669"/>
    <property type="project" value="UniProtKB-KW"/>
</dbReference>
<evidence type="ECO:0000313" key="10">
    <source>
        <dbReference type="Proteomes" id="UP000308271"/>
    </source>
</evidence>
<dbReference type="InterPro" id="IPR011335">
    <property type="entry name" value="Restrct_endonuc-II-like"/>
</dbReference>
<accession>A0A5C4S9Y0</accession>
<keyword evidence="9" id="KW-0255">Endonuclease</keyword>
<keyword evidence="9" id="KW-0540">Nuclease</keyword>
<dbReference type="InterPro" id="IPR047187">
    <property type="entry name" value="SF1_C_Upf1"/>
</dbReference>
<dbReference type="PANTHER" id="PTHR43788:SF8">
    <property type="entry name" value="DNA-BINDING PROTEIN SMUBP-2"/>
    <property type="match status" value="1"/>
</dbReference>
<dbReference type="InterPro" id="IPR041679">
    <property type="entry name" value="DNA2/NAM7-like_C"/>
</dbReference>
<feature type="domain" description="Restriction endonuclease type II-like" evidence="8">
    <location>
        <begin position="1384"/>
        <end position="1477"/>
    </location>
</feature>
<proteinExistence type="inferred from homology"/>
<organism evidence="9 10">
    <name type="scientific">Chlorobaculum thiosulfatiphilum</name>
    <name type="common">Chlorobium limicola f.sp. thiosulfatophilum</name>
    <dbReference type="NCBI Taxonomy" id="115852"/>
    <lineage>
        <taxon>Bacteria</taxon>
        <taxon>Pseudomonadati</taxon>
        <taxon>Chlorobiota</taxon>
        <taxon>Chlorobiia</taxon>
        <taxon>Chlorobiales</taxon>
        <taxon>Chlorobiaceae</taxon>
        <taxon>Chlorobaculum</taxon>
    </lineage>
</organism>
<keyword evidence="10" id="KW-1185">Reference proteome</keyword>
<evidence type="ECO:0000259" key="8">
    <source>
        <dbReference type="Pfam" id="PF18741"/>
    </source>
</evidence>
<dbReference type="InterPro" id="IPR027417">
    <property type="entry name" value="P-loop_NTPase"/>
</dbReference>
<protein>
    <submittedName>
        <fullName evidence="9">Very short patch repair endonuclease</fullName>
    </submittedName>
</protein>
<dbReference type="Pfam" id="PF13086">
    <property type="entry name" value="AAA_11"/>
    <property type="match status" value="1"/>
</dbReference>
<keyword evidence="5" id="KW-0067">ATP-binding</keyword>
<dbReference type="SUPFAM" id="SSF52980">
    <property type="entry name" value="Restriction endonuclease-like"/>
    <property type="match status" value="1"/>
</dbReference>
<gene>
    <name evidence="9" type="ORF">FGF66_03395</name>
</gene>
<dbReference type="InterPro" id="IPR041677">
    <property type="entry name" value="DNA2/NAM7_AAA_11"/>
</dbReference>
<dbReference type="InterPro" id="IPR050534">
    <property type="entry name" value="Coronavir_polyprotein_1ab"/>
</dbReference>
<dbReference type="Proteomes" id="UP000308271">
    <property type="component" value="Unassembled WGS sequence"/>
</dbReference>
<evidence type="ECO:0000256" key="1">
    <source>
        <dbReference type="ARBA" id="ARBA00007913"/>
    </source>
</evidence>
<dbReference type="Pfam" id="PF18741">
    <property type="entry name" value="MTES_1575"/>
    <property type="match status" value="1"/>
</dbReference>
<evidence type="ECO:0000259" key="6">
    <source>
        <dbReference type="Pfam" id="PF13086"/>
    </source>
</evidence>
<name>A0A5C4S9Y0_CHLTI</name>
<dbReference type="EMBL" id="VDCH01000004">
    <property type="protein sequence ID" value="TNJ39729.1"/>
    <property type="molecule type" value="Genomic_DNA"/>
</dbReference>
<keyword evidence="3" id="KW-0378">Hydrolase</keyword>
<dbReference type="Gene3D" id="3.40.960.10">
    <property type="entry name" value="VSR Endonuclease"/>
    <property type="match status" value="1"/>
</dbReference>
<dbReference type="PANTHER" id="PTHR43788">
    <property type="entry name" value="DNA2/NAM7 HELICASE FAMILY MEMBER"/>
    <property type="match status" value="1"/>
</dbReference>
<evidence type="ECO:0000256" key="2">
    <source>
        <dbReference type="ARBA" id="ARBA00022741"/>
    </source>
</evidence>
<feature type="domain" description="DNA2/NAM7 helicase helicase" evidence="6">
    <location>
        <begin position="390"/>
        <end position="511"/>
    </location>
</feature>
<sequence>MMDVNSRDLLTRLLDYIEEQAREIDPRAFRLSNTREFLRHRTDLVGLPGVEFDLDVEGDHFWLRVHRLEAHKPPASDEECKTLIRFSDDPCGAKPSIDEAAFKAHLLPAAEGITAEEVEALERQQRELLEEALARYAALWQAWAEGEKPRRQTIDLYGALFAIKHQLEAEETARPTELVWGIGVATWQLRWQESQNKVSRVDFEYPLLTQQMEVGIDEATMALCLRPRATDTCYEGDAFASCMGRVAVEVERAVRQQIELNQERPVTPFDPGSYADLLKLVATNMDSSGAYRPLADGDGAVPPPGEHLVVTDSWALFTRPRSNNYLLDDLQSLKTRLAEGCDIPNGPAAFVTLPSDEPPPFESIHFRGLSGSAPDRGKGEIRELFFPLPYNQEQVTIVQQLEQAEGVAVQGPPGTGKTHTIANIICHYLATGRRVLVTSRGEPALAVLQSKIPEEVQPLTVAMLTGDRESLRQFENAINAIQARVSQLNPEFTRGEIERCTSRIDRAHSELASIDSRIDEIAETQLAEVSVDGHPMRAQQLAELVISGEAEHGWFDDEITLSPEYAPPLSDEEAGRLREARRKLGSDLAYVDASVPSSDDLPQPADVAQLHTVLVRMREIERLVDEGALPALKAATPEVLDEARQLLGAIEAVCSILNAIDELGESWAHTLRQRCRQQSFQAERQALEALFDEITALTEARATFLQRPVEIPPEALGSPKVSEAVQRGADTGKPFGLIAFGNREAREAVAKVKVAGLPPSSGEEWRHVKSFMELHLRVVSFLTRWNQFAPALSAPVLEGGVGELRRIETVASAARQAHQLATRHDVTLLRGAEAVFAQAPVALLHGTSEEVAKVREHLMVHLSRADLAKAATQLSILKSKLAGTSGPVSEKLRALVDGELGNEALAAERIAAGYATLLGELRRIAALKVELAFVSEAANRFAQAGAPKFAARIRSVPVAQTGEDAALLVNWRTAWTWARVKRYLEQIESRDELVKLSARRRDLEEGLAKLYGEMVALAAWMETKLNASPRVLQALQGYATAIRRIGRGTGPNATRHRRDARHHMTSAAAAIPCWIMSHAKVSESMPADIGAFDLVIVDEASQSDIWALPAILRGKTILVVGDDKQVSPDAGFVSAQRVQELRDRFLAEQPFREAMTPGSSLYDLAARVFAARQVMLREHFRCVPPIIAYSNRMFYKGAIQPLRIPKGSERIEPPLVDVHVENGVRERSDCNREEASFIADEVAALLVDERFAGRTIGVVSLLGMEQAKYIDTLVRNRCNTAELFRRRFECGDARTFQGSERDIIFLSMVVDPGNCKALAGNMFEQRFNVAASRARDRMYLVRSVTASHLSDLDLRRSLLQHFDKPLIADKEEAEVLIDRCESGFEREMYSALVERGYRVMPQVRTGAYRIDMVVEGSGDLRLAIECDGDEFHGPDRWPHDLARQRVLERAGWSFWRCFASTWRLHKDEVLGELTERLSSMGIEPLSSITRAPRLVEKRSLIVSVYEETPR</sequence>
<dbReference type="GO" id="GO:0004519">
    <property type="term" value="F:endonuclease activity"/>
    <property type="evidence" value="ECO:0007669"/>
    <property type="project" value="UniProtKB-KW"/>
</dbReference>
<dbReference type="GO" id="GO:0016787">
    <property type="term" value="F:hydrolase activity"/>
    <property type="evidence" value="ECO:0007669"/>
    <property type="project" value="UniProtKB-KW"/>
</dbReference>
<dbReference type="Gene3D" id="3.40.50.300">
    <property type="entry name" value="P-loop containing nucleotide triphosphate hydrolases"/>
    <property type="match status" value="3"/>
</dbReference>
<dbReference type="OrthoDB" id="9757917at2"/>
<feature type="domain" description="DNA2/NAM7 helicase-like C-terminal" evidence="7">
    <location>
        <begin position="1167"/>
        <end position="1341"/>
    </location>
</feature>
<keyword evidence="4" id="KW-0347">Helicase</keyword>
<dbReference type="GO" id="GO:0043139">
    <property type="term" value="F:5'-3' DNA helicase activity"/>
    <property type="evidence" value="ECO:0007669"/>
    <property type="project" value="TreeGrafter"/>
</dbReference>
<evidence type="ECO:0000259" key="7">
    <source>
        <dbReference type="Pfam" id="PF13087"/>
    </source>
</evidence>